<organism evidence="1 2">
    <name type="scientific">Ficus carica</name>
    <name type="common">Common fig</name>
    <dbReference type="NCBI Taxonomy" id="3494"/>
    <lineage>
        <taxon>Eukaryota</taxon>
        <taxon>Viridiplantae</taxon>
        <taxon>Streptophyta</taxon>
        <taxon>Embryophyta</taxon>
        <taxon>Tracheophyta</taxon>
        <taxon>Spermatophyta</taxon>
        <taxon>Magnoliopsida</taxon>
        <taxon>eudicotyledons</taxon>
        <taxon>Gunneridae</taxon>
        <taxon>Pentapetalae</taxon>
        <taxon>rosids</taxon>
        <taxon>fabids</taxon>
        <taxon>Rosales</taxon>
        <taxon>Moraceae</taxon>
        <taxon>Ficeae</taxon>
        <taxon>Ficus</taxon>
    </lineage>
</organism>
<accession>A0AA88APK8</accession>
<keyword evidence="2" id="KW-1185">Reference proteome</keyword>
<dbReference type="AlphaFoldDB" id="A0AA88APK8"/>
<name>A0AA88APK8_FICCA</name>
<evidence type="ECO:0000313" key="2">
    <source>
        <dbReference type="Proteomes" id="UP001187192"/>
    </source>
</evidence>
<sequence>MAQDWGQGGEHGQGWLGIGAKAVNCMGRRARMLGSNSDSASSPIYHWDCGAKTWVARHSGKTKQRCWQGSAHGGNDQEHGLVSVVRRGPVCTQTDQLTWMGFGLDHVGLPGRPWSVRLAWTLGKMGATPGGGYGEDDLCRQVANYHTD</sequence>
<comment type="caution">
    <text evidence="1">The sequence shown here is derived from an EMBL/GenBank/DDBJ whole genome shotgun (WGS) entry which is preliminary data.</text>
</comment>
<protein>
    <submittedName>
        <fullName evidence="1">Uncharacterized protein</fullName>
    </submittedName>
</protein>
<dbReference type="Proteomes" id="UP001187192">
    <property type="component" value="Unassembled WGS sequence"/>
</dbReference>
<proteinExistence type="predicted"/>
<reference evidence="1" key="1">
    <citation type="submission" date="2023-07" db="EMBL/GenBank/DDBJ databases">
        <title>draft genome sequence of fig (Ficus carica).</title>
        <authorList>
            <person name="Takahashi T."/>
            <person name="Nishimura K."/>
        </authorList>
    </citation>
    <scope>NUCLEOTIDE SEQUENCE</scope>
</reference>
<gene>
    <name evidence="1" type="ORF">TIFTF001_025791</name>
</gene>
<dbReference type="EMBL" id="BTGU01000065">
    <property type="protein sequence ID" value="GMN56675.1"/>
    <property type="molecule type" value="Genomic_DNA"/>
</dbReference>
<evidence type="ECO:0000313" key="1">
    <source>
        <dbReference type="EMBL" id="GMN56675.1"/>
    </source>
</evidence>